<evidence type="ECO:0000256" key="3">
    <source>
        <dbReference type="ARBA" id="ARBA00012810"/>
    </source>
</evidence>
<evidence type="ECO:0000256" key="11">
    <source>
        <dbReference type="ARBA" id="ARBA00022833"/>
    </source>
</evidence>
<keyword evidence="11 15" id="KW-0862">Zinc</keyword>
<dbReference type="Pfam" id="PF11722">
    <property type="entry name" value="zf-TRM13_CCCH"/>
    <property type="match status" value="1"/>
</dbReference>
<evidence type="ECO:0000256" key="2">
    <source>
        <dbReference type="ARBA" id="ARBA00005265"/>
    </source>
</evidence>
<dbReference type="PANTHER" id="PTHR12998:SF0">
    <property type="entry name" value="TRNA:M(4)X MODIFICATION ENZYME TRM13 HOMOLOG"/>
    <property type="match status" value="1"/>
</dbReference>
<evidence type="ECO:0000313" key="18">
    <source>
        <dbReference type="Proteomes" id="UP000769157"/>
    </source>
</evidence>
<gene>
    <name evidence="17" type="ORF">OGAPHI_003306</name>
</gene>
<dbReference type="GO" id="GO:0008270">
    <property type="term" value="F:zinc ion binding"/>
    <property type="evidence" value="ECO:0007669"/>
    <property type="project" value="UniProtKB-KW"/>
</dbReference>
<dbReference type="InterPro" id="IPR021721">
    <property type="entry name" value="Znf_CCCH-type_TRM13"/>
</dbReference>
<evidence type="ECO:0000256" key="9">
    <source>
        <dbReference type="ARBA" id="ARBA00022723"/>
    </source>
</evidence>
<keyword evidence="18" id="KW-1185">Reference proteome</keyword>
<evidence type="ECO:0000259" key="16">
    <source>
        <dbReference type="PROSITE" id="PS51800"/>
    </source>
</evidence>
<keyword evidence="6 15" id="KW-0808">Transferase</keyword>
<dbReference type="EC" id="2.1.1.225" evidence="3 15"/>
<reference evidence="17" key="2">
    <citation type="submission" date="2021-01" db="EMBL/GenBank/DDBJ databases">
        <authorList>
            <person name="Schikora-Tamarit M.A."/>
        </authorList>
    </citation>
    <scope>NUCLEOTIDE SEQUENCE</scope>
    <source>
        <strain evidence="17">CBS6075</strain>
    </source>
</reference>
<comment type="similarity">
    <text evidence="2 15">Belongs to the methyltransferase TRM13 family.</text>
</comment>
<accession>A0A9P8P7P2</accession>
<comment type="catalytic activity">
    <reaction evidence="14 15">
        <text>adenosine(4) in tRNA(His) + S-adenosyl-L-methionine = 2'-O-methyladenosine(4) in tRNA(His) + S-adenosyl-L-homocysteine + H(+)</text>
        <dbReference type="Rhea" id="RHEA:43196"/>
        <dbReference type="Rhea" id="RHEA-COMP:10401"/>
        <dbReference type="Rhea" id="RHEA-COMP:10402"/>
        <dbReference type="ChEBI" id="CHEBI:15378"/>
        <dbReference type="ChEBI" id="CHEBI:57856"/>
        <dbReference type="ChEBI" id="CHEBI:59789"/>
        <dbReference type="ChEBI" id="CHEBI:74411"/>
        <dbReference type="ChEBI" id="CHEBI:74477"/>
        <dbReference type="EC" id="2.1.1.225"/>
    </reaction>
</comment>
<keyword evidence="8 15" id="KW-0819">tRNA processing</keyword>
<protein>
    <recommendedName>
        <fullName evidence="4 15">tRNA:m(4)X modification enzyme TRM13</fullName>
        <ecNumber evidence="3 15">2.1.1.225</ecNumber>
    </recommendedName>
</protein>
<evidence type="ECO:0000256" key="4">
    <source>
        <dbReference type="ARBA" id="ARBA00015883"/>
    </source>
</evidence>
<comment type="function">
    <text evidence="1 15">tRNA methylase which 2'-O-methylates cytidine(4) in tRNA(Pro) and tRNA(Gly)(GCC), and adenosine(4) in tRNA(His).</text>
</comment>
<evidence type="ECO:0000256" key="12">
    <source>
        <dbReference type="ARBA" id="ARBA00048165"/>
    </source>
</evidence>
<comment type="catalytic activity">
    <reaction evidence="12 15">
        <text>cytidine(4) in tRNA(Pro) + S-adenosyl-L-methionine = 2'-O-methylcytidine(4) in tRNA(Pro) + S-adenosyl-L-homocysteine + H(+)</text>
        <dbReference type="Rhea" id="RHEA:32767"/>
        <dbReference type="Rhea" id="RHEA-COMP:10397"/>
        <dbReference type="Rhea" id="RHEA-COMP:10398"/>
        <dbReference type="ChEBI" id="CHEBI:15378"/>
        <dbReference type="ChEBI" id="CHEBI:57856"/>
        <dbReference type="ChEBI" id="CHEBI:59789"/>
        <dbReference type="ChEBI" id="CHEBI:74495"/>
        <dbReference type="ChEBI" id="CHEBI:82748"/>
        <dbReference type="EC" id="2.1.1.225"/>
    </reaction>
</comment>
<evidence type="ECO:0000256" key="10">
    <source>
        <dbReference type="ARBA" id="ARBA00022771"/>
    </source>
</evidence>
<dbReference type="GO" id="GO:0106050">
    <property type="term" value="F:tRNA 2'-O-methyltransferase activity"/>
    <property type="evidence" value="ECO:0007669"/>
    <property type="project" value="UniProtKB-UniRule"/>
</dbReference>
<organism evidence="17 18">
    <name type="scientific">Ogataea philodendri</name>
    <dbReference type="NCBI Taxonomy" id="1378263"/>
    <lineage>
        <taxon>Eukaryota</taxon>
        <taxon>Fungi</taxon>
        <taxon>Dikarya</taxon>
        <taxon>Ascomycota</taxon>
        <taxon>Saccharomycotina</taxon>
        <taxon>Pichiomycetes</taxon>
        <taxon>Pichiales</taxon>
        <taxon>Pichiaceae</taxon>
        <taxon>Ogataea</taxon>
    </lineage>
</organism>
<dbReference type="AlphaFoldDB" id="A0A9P8P7P2"/>
<feature type="domain" description="CHHC U11-48K-type" evidence="16">
    <location>
        <begin position="52"/>
        <end position="79"/>
    </location>
</feature>
<dbReference type="Pfam" id="PF05253">
    <property type="entry name" value="zf-U11-48K"/>
    <property type="match status" value="1"/>
</dbReference>
<dbReference type="EMBL" id="JAEUBE010000199">
    <property type="protein sequence ID" value="KAH3666857.1"/>
    <property type="molecule type" value="Genomic_DNA"/>
</dbReference>
<dbReference type="OrthoDB" id="258806at2759"/>
<keyword evidence="9 15" id="KW-0479">Metal-binding</keyword>
<comment type="caution">
    <text evidence="17">The sequence shown here is derived from an EMBL/GenBank/DDBJ whole genome shotgun (WGS) entry which is preliminary data.</text>
</comment>
<dbReference type="Pfam" id="PF05206">
    <property type="entry name" value="TRM13"/>
    <property type="match status" value="1"/>
</dbReference>
<evidence type="ECO:0000256" key="1">
    <source>
        <dbReference type="ARBA" id="ARBA00002267"/>
    </source>
</evidence>
<keyword evidence="10 15" id="KW-0863">Zinc-finger</keyword>
<sequence>MSSETIRRCPFVMPNKGRACGVQLRSDTPFCYNHMPGGESFSKVKNGKTITRVPCPLDPSHTVWSDKLARHTKTCNALKKRQEFERNQREFPWLVENFNVQDEPALSNKPMDYAEFAQFIQRFDRQFTSLELPPLETNQIDYKHGLEDRLSELSNKKHVTQQSSLIGHLAHEKLLGENAVYVEFGCGRGEFSRYLLSALEADPEVVAKNDQFLLIDRQSPRMKFDMKMKNESHVAGLEVTRFKSDIKDLDLAAAVKQLPSPGKVVGISKHLCGTATDLTLRCLINAVRDDKFQFGAFLVAMCCRHACKYNWLLPESREYLQEKFGINAQEFLYLSKMACWTTNGVRPGLSSSDGQDHFSKLNLQERTRIGYQARRAIDESRVHAMRQRGYSVALFNYVTSDVSIENSCMLVRPLVPEPQ</sequence>
<dbReference type="InterPro" id="IPR022776">
    <property type="entry name" value="TRM13/UPF0224_CHHC_Znf_dom"/>
</dbReference>
<evidence type="ECO:0000256" key="15">
    <source>
        <dbReference type="RuleBase" id="RU367103"/>
    </source>
</evidence>
<evidence type="ECO:0000313" key="17">
    <source>
        <dbReference type="EMBL" id="KAH3666857.1"/>
    </source>
</evidence>
<evidence type="ECO:0000256" key="5">
    <source>
        <dbReference type="ARBA" id="ARBA00022603"/>
    </source>
</evidence>
<evidence type="ECO:0000256" key="14">
    <source>
        <dbReference type="ARBA" id="ARBA00049393"/>
    </source>
</evidence>
<dbReference type="PROSITE" id="PS51800">
    <property type="entry name" value="ZF_CHHC_U11_48K"/>
    <property type="match status" value="1"/>
</dbReference>
<evidence type="ECO:0000256" key="8">
    <source>
        <dbReference type="ARBA" id="ARBA00022694"/>
    </source>
</evidence>
<name>A0A9P8P7P2_9ASCO</name>
<keyword evidence="5 15" id="KW-0489">Methyltransferase</keyword>
<dbReference type="InterPro" id="IPR039044">
    <property type="entry name" value="Trm13"/>
</dbReference>
<keyword evidence="7 15" id="KW-0949">S-adenosyl-L-methionine</keyword>
<proteinExistence type="inferred from homology"/>
<dbReference type="GeneID" id="70235273"/>
<comment type="catalytic activity">
    <reaction evidence="13 15">
        <text>cytidine(4) in tRNA(Gly)(GCC) + S-adenosyl-L-methionine = 2'-O-methylcytidine(4) in tRNA(Gly)(GCC) + S-adenosyl-L-homocysteine + H(+)</text>
        <dbReference type="Rhea" id="RHEA:43192"/>
        <dbReference type="Rhea" id="RHEA-COMP:10399"/>
        <dbReference type="Rhea" id="RHEA-COMP:10400"/>
        <dbReference type="ChEBI" id="CHEBI:15378"/>
        <dbReference type="ChEBI" id="CHEBI:57856"/>
        <dbReference type="ChEBI" id="CHEBI:59789"/>
        <dbReference type="ChEBI" id="CHEBI:74495"/>
        <dbReference type="ChEBI" id="CHEBI:82748"/>
        <dbReference type="EC" id="2.1.1.225"/>
    </reaction>
</comment>
<dbReference type="InterPro" id="IPR007871">
    <property type="entry name" value="Methyltransferase_TRM13"/>
</dbReference>
<evidence type="ECO:0000256" key="13">
    <source>
        <dbReference type="ARBA" id="ARBA00048635"/>
    </source>
</evidence>
<dbReference type="Proteomes" id="UP000769157">
    <property type="component" value="Unassembled WGS sequence"/>
</dbReference>
<reference evidence="17" key="1">
    <citation type="journal article" date="2021" name="Open Biol.">
        <title>Shared evolutionary footprints suggest mitochondrial oxidative damage underlies multiple complex I losses in fungi.</title>
        <authorList>
            <person name="Schikora-Tamarit M.A."/>
            <person name="Marcet-Houben M."/>
            <person name="Nosek J."/>
            <person name="Gabaldon T."/>
        </authorList>
    </citation>
    <scope>NUCLEOTIDE SEQUENCE</scope>
    <source>
        <strain evidence="17">CBS6075</strain>
    </source>
</reference>
<dbReference type="RefSeq" id="XP_046061813.1">
    <property type="nucleotide sequence ID" value="XM_046204271.1"/>
</dbReference>
<dbReference type="GO" id="GO:0030488">
    <property type="term" value="P:tRNA methylation"/>
    <property type="evidence" value="ECO:0007669"/>
    <property type="project" value="InterPro"/>
</dbReference>
<dbReference type="PANTHER" id="PTHR12998">
    <property type="entry name" value="TRNA:M(4)X MODIFICATION ENZYME TRM13 HOMOLOG"/>
    <property type="match status" value="1"/>
</dbReference>
<evidence type="ECO:0000256" key="6">
    <source>
        <dbReference type="ARBA" id="ARBA00022679"/>
    </source>
</evidence>
<evidence type="ECO:0000256" key="7">
    <source>
        <dbReference type="ARBA" id="ARBA00022691"/>
    </source>
</evidence>